<dbReference type="Proteomes" id="UP001281147">
    <property type="component" value="Unassembled WGS sequence"/>
</dbReference>
<dbReference type="EMBL" id="JAUTXU010000256">
    <property type="protein sequence ID" value="KAK3691825.1"/>
    <property type="molecule type" value="Genomic_DNA"/>
</dbReference>
<organism evidence="1 2">
    <name type="scientific">Vermiconidia calcicola</name>
    <dbReference type="NCBI Taxonomy" id="1690605"/>
    <lineage>
        <taxon>Eukaryota</taxon>
        <taxon>Fungi</taxon>
        <taxon>Dikarya</taxon>
        <taxon>Ascomycota</taxon>
        <taxon>Pezizomycotina</taxon>
        <taxon>Dothideomycetes</taxon>
        <taxon>Dothideomycetidae</taxon>
        <taxon>Mycosphaerellales</taxon>
        <taxon>Extremaceae</taxon>
        <taxon>Vermiconidia</taxon>
    </lineage>
</organism>
<accession>A0ACC3MIY6</accession>
<sequence length="308" mass="35022">MESKTDERTRRGCQWHWESCHNDAREQRVRLAIPSTTEYHSTKDENYSIKVFVTDRDIQNLRSLTQELNTDPQDPRVFTAEVSVADWESQKRAFETAIDTFSSGRIDYVFPIAGIGERRSFPNKPKSTEFEKPDLSVVEVDEIGVIYTVSLAVQHFRRLGVKGDGGFRGRIVAVASVCGFYIHKPIPLYTAAKHAVVGFVRSYGKILEEEKITFNAVCPNKIRTNIGTAAAYEKAEKAGCLVPMEKLLEAFEMLLSKGQYRELSGECLEVVPKLGIRVVPFLEFVNEESRVSAEITYERSRYLHEVIE</sequence>
<comment type="caution">
    <text evidence="1">The sequence shown here is derived from an EMBL/GenBank/DDBJ whole genome shotgun (WGS) entry which is preliminary data.</text>
</comment>
<evidence type="ECO:0000313" key="1">
    <source>
        <dbReference type="EMBL" id="KAK3691825.1"/>
    </source>
</evidence>
<gene>
    <name evidence="1" type="ORF">LTR37_018424</name>
</gene>
<proteinExistence type="predicted"/>
<name>A0ACC3MIY6_9PEZI</name>
<evidence type="ECO:0000313" key="2">
    <source>
        <dbReference type="Proteomes" id="UP001281147"/>
    </source>
</evidence>
<keyword evidence="2" id="KW-1185">Reference proteome</keyword>
<protein>
    <submittedName>
        <fullName evidence="1">Uncharacterized protein</fullName>
    </submittedName>
</protein>
<reference evidence="1" key="1">
    <citation type="submission" date="2023-07" db="EMBL/GenBank/DDBJ databases">
        <title>Black Yeasts Isolated from many extreme environments.</title>
        <authorList>
            <person name="Coleine C."/>
            <person name="Stajich J.E."/>
            <person name="Selbmann L."/>
        </authorList>
    </citation>
    <scope>NUCLEOTIDE SEQUENCE</scope>
    <source>
        <strain evidence="1">CCFEE 5714</strain>
    </source>
</reference>